<evidence type="ECO:0000313" key="9">
    <source>
        <dbReference type="EMBL" id="GAA6144340.1"/>
    </source>
</evidence>
<evidence type="ECO:0000313" key="10">
    <source>
        <dbReference type="Proteomes" id="UP001481413"/>
    </source>
</evidence>
<keyword evidence="6" id="KW-0281">Fimbrium</keyword>
<dbReference type="InterPro" id="IPR036465">
    <property type="entry name" value="vWFA_dom_sf"/>
</dbReference>
<dbReference type="InterPro" id="IPR008707">
    <property type="entry name" value="B-propeller_PilY1"/>
</dbReference>
<dbReference type="InterPro" id="IPR015943">
    <property type="entry name" value="WD40/YVTN_repeat-like_dom_sf"/>
</dbReference>
<evidence type="ECO:0000259" key="8">
    <source>
        <dbReference type="Pfam" id="PF05567"/>
    </source>
</evidence>
<evidence type="ECO:0000256" key="4">
    <source>
        <dbReference type="ARBA" id="ARBA00022723"/>
    </source>
</evidence>
<comment type="caution">
    <text evidence="9">The sequence shown here is derived from an EMBL/GenBank/DDBJ whole genome shotgun (WGS) entry which is preliminary data.</text>
</comment>
<dbReference type="Gene3D" id="3.40.50.410">
    <property type="entry name" value="von Willebrand factor, type A domain"/>
    <property type="match status" value="1"/>
</dbReference>
<proteinExistence type="inferred from homology"/>
<evidence type="ECO:0000256" key="2">
    <source>
        <dbReference type="ARBA" id="ARBA00008387"/>
    </source>
</evidence>
<evidence type="ECO:0000256" key="1">
    <source>
        <dbReference type="ARBA" id="ARBA00004561"/>
    </source>
</evidence>
<feature type="chain" id="PRO_5047479732" evidence="7">
    <location>
        <begin position="23"/>
        <end position="1241"/>
    </location>
</feature>
<dbReference type="Pfam" id="PF05567">
    <property type="entry name" value="T4P_PilY1"/>
    <property type="match status" value="1"/>
</dbReference>
<accession>A0ABP9ZW37</accession>
<protein>
    <submittedName>
        <fullName evidence="9">PilC/PilY family type IV pilus protein</fullName>
    </submittedName>
</protein>
<evidence type="ECO:0000256" key="3">
    <source>
        <dbReference type="ARBA" id="ARBA00022558"/>
    </source>
</evidence>
<dbReference type="SUPFAM" id="SSF53300">
    <property type="entry name" value="vWA-like"/>
    <property type="match status" value="1"/>
</dbReference>
<dbReference type="Proteomes" id="UP001481413">
    <property type="component" value="Unassembled WGS sequence"/>
</dbReference>
<name>A0ABP9ZW37_9GAMM</name>
<dbReference type="Gene3D" id="2.130.10.10">
    <property type="entry name" value="YVTN repeat-like/Quinoprotein amine dehydrogenase"/>
    <property type="match status" value="1"/>
</dbReference>
<keyword evidence="5" id="KW-0106">Calcium</keyword>
<gene>
    <name evidence="9" type="ORF">NBRC116585_04570</name>
</gene>
<organism evidence="9 10">
    <name type="scientific">Thalassolituus maritimus</name>
    <dbReference type="NCBI Taxonomy" id="484498"/>
    <lineage>
        <taxon>Bacteria</taxon>
        <taxon>Pseudomonadati</taxon>
        <taxon>Pseudomonadota</taxon>
        <taxon>Gammaproteobacteria</taxon>
        <taxon>Oceanospirillales</taxon>
        <taxon>Oceanospirillaceae</taxon>
        <taxon>Thalassolituus</taxon>
    </lineage>
</organism>
<comment type="similarity">
    <text evidence="2">Belongs to the PilY1 family.</text>
</comment>
<keyword evidence="4" id="KW-0479">Metal-binding</keyword>
<dbReference type="SUPFAM" id="SSF50998">
    <property type="entry name" value="Quinoprotein alcohol dehydrogenase-like"/>
    <property type="match status" value="1"/>
</dbReference>
<keyword evidence="7" id="KW-0732">Signal</keyword>
<sequence>MRYIKSSSLLLAAALMSGSVYSDDTEIFTGGGTGGNTNLLFLIDTSRSMTALANEDEEAASRPPYSSDIIYDDSRYGFHPDAYYVYDLPENWDLGDLSQSQVNELLSHEINYDVINCSDLPRIQSALNEYGTTTGAFAFFSPDNGWGTGETTTDSNTILQCREDAGEYSYQGITYQNMVNARGYDELGSPYTNDNTVEDQDCELVYKYLGNINGWGIFNPNNYGYVEECSTYNVSIAYNWTNDAYNTVLSGNYLNYRVAPYDGETVEELMRIQVVQKAAKEVLASTSLTQLNIAIMSFSSNGDGGMVRLPASTLSDNIDTINSTIDSLVAYGGTPIEESLYEAYRYMSGQSPWHGSKSTTGKYIADLDFTDDDYRENWTNGLTLLKSDTAYSDGDSSQKSIESSISNGKYIAPAFNGCEPNSKIVLFSDGAPSGDSQESEIENLVRNVVIPADKSDFVTRDCNSSKTDEVWINGKKENIPRDGLCAEELAFYMANTDHRPDIPGTQTIAVDTMGGFLGADEGLQTYLENIADAGNGKFYPVDDYQSMVDNFRNAITEILEKPSTFTSPAIAVSSYNSLELSDELYYAVFEPTENGAWKGNLKRYRIASDGVVDADGKLAVDPASGYFLDTAKSLWSEKADGAVVTDGGAASRLGDQARNIYILENGKLKTADVALNSITDEALGLDVFNGLGDIVDITSGLTYKARLINWISGLNDDGSPRLEIEDPIHSRPIVVNYSEEQRIVFVGTNSGYLHAFDTNTGREVFSMIPEELLGNPHFYKSPDYAANDNKVYGIDGPVTYWHDDKNLDGSVDTGESVYLYFGLRRGGHSYYALDVTNPESPSLLWQKHGPYQVAYHNKNIPEVSSGYERLGQTWSALKPALIKWKGQSKVVLIAGGGYDPAEDGSSLSGPASRFANNVGNTVYIIDAETGDVLWDAYSDLPSIQSEMTNAIPSDIAPVDRNSDGFVDLLYASDVGGRVWRFDLDQNDASLTTGGVIADLNDSAASGITANRRFFNRPDVAYITDTANPFLLVSIGSGYRAHPLSVETSDSIFLIKDQHKLAFPESYETITKEDLVDWRSADSVYVDPETGYSDYHVKSPFGWYLDLKGSGEKILAPTLTLDGVVTANSFAPTSDLDLAGCTGNLGRSGTYRLFINPEMYARLQCQDGGDSCKPDIPGEDPEVRDEIDRLKPPPTIVLPPCEGEECDIECKDYQVDILSGTTLSAGGLDRCSLFETNYWEEE</sequence>
<keyword evidence="10" id="KW-1185">Reference proteome</keyword>
<dbReference type="EMBL" id="BAABWH010000001">
    <property type="protein sequence ID" value="GAA6144340.1"/>
    <property type="molecule type" value="Genomic_DNA"/>
</dbReference>
<reference evidence="9 10" key="1">
    <citation type="submission" date="2024-04" db="EMBL/GenBank/DDBJ databases">
        <title>Draft genome sequence of Thalassolituus maritimus NBRC 116585.</title>
        <authorList>
            <person name="Miyakawa T."/>
            <person name="Kusuya Y."/>
            <person name="Miura T."/>
        </authorList>
    </citation>
    <scope>NUCLEOTIDE SEQUENCE [LARGE SCALE GENOMIC DNA]</scope>
    <source>
        <strain evidence="9 10">5NW40-0001</strain>
    </source>
</reference>
<comment type="subcellular location">
    <subcellularLocation>
        <location evidence="1">Fimbrium</location>
    </subcellularLocation>
</comment>
<feature type="domain" description="PilY1 beta-propeller" evidence="8">
    <location>
        <begin position="743"/>
        <end position="984"/>
    </location>
</feature>
<evidence type="ECO:0000256" key="5">
    <source>
        <dbReference type="ARBA" id="ARBA00022837"/>
    </source>
</evidence>
<feature type="signal peptide" evidence="7">
    <location>
        <begin position="1"/>
        <end position="22"/>
    </location>
</feature>
<dbReference type="InterPro" id="IPR011047">
    <property type="entry name" value="Quinoprotein_ADH-like_sf"/>
</dbReference>
<keyword evidence="3" id="KW-1029">Fimbrium biogenesis</keyword>
<dbReference type="RefSeq" id="WP_353293270.1">
    <property type="nucleotide sequence ID" value="NZ_BAABWH010000001.1"/>
</dbReference>
<evidence type="ECO:0000256" key="7">
    <source>
        <dbReference type="SAM" id="SignalP"/>
    </source>
</evidence>
<evidence type="ECO:0000256" key="6">
    <source>
        <dbReference type="ARBA" id="ARBA00023263"/>
    </source>
</evidence>